<sequence>MHENLTKECLVEQSKLPCTKCNRNNRCTKKDCRDLFSVFIDSQNHDDATSSDSDDKNENMNGKENEGVIESEQDEKTKIEQIFKLGAIVGISVGITGITILLLIILVIIFVCRRSRSKKKKRKQMSVDQRFEMAHLESSPSSTNKKQYNILSTNKSLNTDEVQGEAFVLDPSVTKYDKDLSNRKLPVITRISGAEGDENVYYEIDEYKIESSTDMEGVHKKKIEEVKRSRAKKNKEQFTRLRSVDQRIEMANLESSLSSTNKGGNTVVPDNTLLNTGEAQGEYFVLDPSVTKYDKDVSSGVLPEFKTFSVAQGDEKVYNEIDEEKIESSTDIKKDNKTQIEEVRDIASYHTDLTNNQNQLGSDNTTYNVSLKEDNQIY</sequence>
<gene>
    <name evidence="3" type="ORF">MCOR_3925</name>
</gene>
<protein>
    <submittedName>
        <fullName evidence="3">Uncharacterized protein</fullName>
    </submittedName>
</protein>
<dbReference type="EMBL" id="CACVKT020000725">
    <property type="protein sequence ID" value="CAC5362021.1"/>
    <property type="molecule type" value="Genomic_DNA"/>
</dbReference>
<dbReference type="OrthoDB" id="10384028at2759"/>
<keyword evidence="2" id="KW-0812">Transmembrane</keyword>
<feature type="compositionally biased region" description="Basic and acidic residues" evidence="1">
    <location>
        <begin position="45"/>
        <end position="66"/>
    </location>
</feature>
<evidence type="ECO:0000313" key="3">
    <source>
        <dbReference type="EMBL" id="CAC5362021.1"/>
    </source>
</evidence>
<reference evidence="3 4" key="1">
    <citation type="submission" date="2020-06" db="EMBL/GenBank/DDBJ databases">
        <authorList>
            <person name="Li R."/>
            <person name="Bekaert M."/>
        </authorList>
    </citation>
    <scope>NUCLEOTIDE SEQUENCE [LARGE SCALE GENOMIC DNA]</scope>
    <source>
        <strain evidence="4">wild</strain>
    </source>
</reference>
<feature type="region of interest" description="Disordered" evidence="1">
    <location>
        <begin position="121"/>
        <end position="146"/>
    </location>
</feature>
<evidence type="ECO:0000313" key="4">
    <source>
        <dbReference type="Proteomes" id="UP000507470"/>
    </source>
</evidence>
<keyword evidence="2" id="KW-0472">Membrane</keyword>
<keyword evidence="2" id="KW-1133">Transmembrane helix</keyword>
<name>A0A6J8A820_MYTCO</name>
<dbReference type="AlphaFoldDB" id="A0A6J8A820"/>
<evidence type="ECO:0000256" key="1">
    <source>
        <dbReference type="SAM" id="MobiDB-lite"/>
    </source>
</evidence>
<accession>A0A6J8A820</accession>
<feature type="transmembrane region" description="Helical" evidence="2">
    <location>
        <begin position="85"/>
        <end position="112"/>
    </location>
</feature>
<feature type="region of interest" description="Disordered" evidence="1">
    <location>
        <begin position="45"/>
        <end position="71"/>
    </location>
</feature>
<dbReference type="Proteomes" id="UP000507470">
    <property type="component" value="Unassembled WGS sequence"/>
</dbReference>
<keyword evidence="4" id="KW-1185">Reference proteome</keyword>
<organism evidence="3 4">
    <name type="scientific">Mytilus coruscus</name>
    <name type="common">Sea mussel</name>
    <dbReference type="NCBI Taxonomy" id="42192"/>
    <lineage>
        <taxon>Eukaryota</taxon>
        <taxon>Metazoa</taxon>
        <taxon>Spiralia</taxon>
        <taxon>Lophotrochozoa</taxon>
        <taxon>Mollusca</taxon>
        <taxon>Bivalvia</taxon>
        <taxon>Autobranchia</taxon>
        <taxon>Pteriomorphia</taxon>
        <taxon>Mytilida</taxon>
        <taxon>Mytiloidea</taxon>
        <taxon>Mytilidae</taxon>
        <taxon>Mytilinae</taxon>
        <taxon>Mytilus</taxon>
    </lineage>
</organism>
<evidence type="ECO:0000256" key="2">
    <source>
        <dbReference type="SAM" id="Phobius"/>
    </source>
</evidence>
<proteinExistence type="predicted"/>